<name>A0A9N9NB00_9GLOM</name>
<dbReference type="Proteomes" id="UP000789342">
    <property type="component" value="Unassembled WGS sequence"/>
</dbReference>
<reference evidence="1" key="1">
    <citation type="submission" date="2021-06" db="EMBL/GenBank/DDBJ databases">
        <authorList>
            <person name="Kallberg Y."/>
            <person name="Tangrot J."/>
            <person name="Rosling A."/>
        </authorList>
    </citation>
    <scope>NUCLEOTIDE SEQUENCE</scope>
    <source>
        <strain evidence="1">CL551</strain>
    </source>
</reference>
<evidence type="ECO:0000313" key="2">
    <source>
        <dbReference type="Proteomes" id="UP000789342"/>
    </source>
</evidence>
<dbReference type="OrthoDB" id="5962590at2759"/>
<proteinExistence type="predicted"/>
<accession>A0A9N9NB00</accession>
<dbReference type="EMBL" id="CAJVPV010021630">
    <property type="protein sequence ID" value="CAG8718528.1"/>
    <property type="molecule type" value="Genomic_DNA"/>
</dbReference>
<comment type="caution">
    <text evidence="1">The sequence shown here is derived from an EMBL/GenBank/DDBJ whole genome shotgun (WGS) entry which is preliminary data.</text>
</comment>
<gene>
    <name evidence="1" type="ORF">AMORRO_LOCUS13182</name>
</gene>
<dbReference type="AlphaFoldDB" id="A0A9N9NB00"/>
<organism evidence="1 2">
    <name type="scientific">Acaulospora morrowiae</name>
    <dbReference type="NCBI Taxonomy" id="94023"/>
    <lineage>
        <taxon>Eukaryota</taxon>
        <taxon>Fungi</taxon>
        <taxon>Fungi incertae sedis</taxon>
        <taxon>Mucoromycota</taxon>
        <taxon>Glomeromycotina</taxon>
        <taxon>Glomeromycetes</taxon>
        <taxon>Diversisporales</taxon>
        <taxon>Acaulosporaceae</taxon>
        <taxon>Acaulospora</taxon>
    </lineage>
</organism>
<keyword evidence="2" id="KW-1185">Reference proteome</keyword>
<evidence type="ECO:0000313" key="1">
    <source>
        <dbReference type="EMBL" id="CAG8718528.1"/>
    </source>
</evidence>
<protein>
    <submittedName>
        <fullName evidence="1">7727_t:CDS:1</fullName>
    </submittedName>
</protein>
<sequence length="217" mass="24551">MGNTLAAARAEVEQAEEKEKQKSLQALDFMEKMLKAKMDSFSDTLKHPPDDSHLVNLGTIVDQVVDYTINIQKDKGKAVEAVGLAVDKFFDVDVLGGFKAIIQGSVDAFISDTTVGEKYHQEYHLVIDNNALVRVDSMLYKYNFETNGIVHMVDNAFCYMFYKSVIPLKEVKQDVVIYSVTNYVKRGLKEAKIDAADRNKYVLEYIQSLKSLYKALE</sequence>